<organism evidence="13 14">
    <name type="scientific">Oceanobacillus caeni</name>
    <dbReference type="NCBI Taxonomy" id="405946"/>
    <lineage>
        <taxon>Bacteria</taxon>
        <taxon>Bacillati</taxon>
        <taxon>Bacillota</taxon>
        <taxon>Bacilli</taxon>
        <taxon>Bacillales</taxon>
        <taxon>Bacillaceae</taxon>
        <taxon>Oceanobacillus</taxon>
    </lineage>
</organism>
<dbReference type="RefSeq" id="WP_060667877.1">
    <property type="nucleotide sequence ID" value="NZ_LGTK01000007.1"/>
</dbReference>
<evidence type="ECO:0000256" key="5">
    <source>
        <dbReference type="ARBA" id="ARBA00022741"/>
    </source>
</evidence>
<keyword evidence="4" id="KW-0479">Metal-binding</keyword>
<dbReference type="Pfam" id="PF02875">
    <property type="entry name" value="Mur_ligase_C"/>
    <property type="match status" value="1"/>
</dbReference>
<proteinExistence type="inferred from homology"/>
<keyword evidence="5 10" id="KW-0547">Nucleotide-binding</keyword>
<dbReference type="PROSITE" id="PS01011">
    <property type="entry name" value="FOLYLPOLYGLU_SYNT_1"/>
    <property type="match status" value="1"/>
</dbReference>
<evidence type="ECO:0000256" key="8">
    <source>
        <dbReference type="ARBA" id="ARBA00030592"/>
    </source>
</evidence>
<dbReference type="PANTHER" id="PTHR11136:SF0">
    <property type="entry name" value="DIHYDROFOLATE SYNTHETASE-RELATED"/>
    <property type="match status" value="1"/>
</dbReference>
<comment type="caution">
    <text evidence="13">The sequence shown here is derived from an EMBL/GenBank/DDBJ whole genome shotgun (WGS) entry which is preliminary data.</text>
</comment>
<dbReference type="NCBIfam" id="TIGR01499">
    <property type="entry name" value="folC"/>
    <property type="match status" value="1"/>
</dbReference>
<dbReference type="Proteomes" id="UP000037854">
    <property type="component" value="Unassembled WGS sequence"/>
</dbReference>
<gene>
    <name evidence="13" type="ORF">AFL42_03620</name>
</gene>
<accession>A0ABR5MMB2</accession>
<dbReference type="InterPro" id="IPR036615">
    <property type="entry name" value="Mur_ligase_C_dom_sf"/>
</dbReference>
<keyword evidence="14" id="KW-1185">Reference proteome</keyword>
<dbReference type="InterPro" id="IPR013221">
    <property type="entry name" value="Mur_ligase_cen"/>
</dbReference>
<dbReference type="InterPro" id="IPR018109">
    <property type="entry name" value="Folylpolyglutamate_synth_CS"/>
</dbReference>
<keyword evidence="6 10" id="KW-0067">ATP-binding</keyword>
<comment type="catalytic activity">
    <reaction evidence="9">
        <text>(6S)-5,6,7,8-tetrahydrofolyl-(gamma-L-Glu)(n) + L-glutamate + ATP = (6S)-5,6,7,8-tetrahydrofolyl-(gamma-L-Glu)(n+1) + ADP + phosphate + H(+)</text>
        <dbReference type="Rhea" id="RHEA:10580"/>
        <dbReference type="Rhea" id="RHEA-COMP:14738"/>
        <dbReference type="Rhea" id="RHEA-COMP:14740"/>
        <dbReference type="ChEBI" id="CHEBI:15378"/>
        <dbReference type="ChEBI" id="CHEBI:29985"/>
        <dbReference type="ChEBI" id="CHEBI:30616"/>
        <dbReference type="ChEBI" id="CHEBI:43474"/>
        <dbReference type="ChEBI" id="CHEBI:141005"/>
        <dbReference type="ChEBI" id="CHEBI:456216"/>
        <dbReference type="EC" id="6.3.2.17"/>
    </reaction>
</comment>
<dbReference type="Gene3D" id="3.40.1190.10">
    <property type="entry name" value="Mur-like, catalytic domain"/>
    <property type="match status" value="1"/>
</dbReference>
<evidence type="ECO:0000256" key="9">
    <source>
        <dbReference type="ARBA" id="ARBA00047493"/>
    </source>
</evidence>
<dbReference type="EC" id="6.3.2.17" evidence="2"/>
<evidence type="ECO:0000313" key="14">
    <source>
        <dbReference type="Proteomes" id="UP000037854"/>
    </source>
</evidence>
<keyword evidence="3 10" id="KW-0436">Ligase</keyword>
<dbReference type="InterPro" id="IPR001645">
    <property type="entry name" value="Folylpolyglutamate_synth"/>
</dbReference>
<feature type="domain" description="Mur ligase C-terminal" evidence="11">
    <location>
        <begin position="289"/>
        <end position="408"/>
    </location>
</feature>
<dbReference type="PIRSF" id="PIRSF001563">
    <property type="entry name" value="Folylpolyglu_synth"/>
    <property type="match status" value="1"/>
</dbReference>
<dbReference type="InterPro" id="IPR004101">
    <property type="entry name" value="Mur_ligase_C"/>
</dbReference>
<evidence type="ECO:0000256" key="6">
    <source>
        <dbReference type="ARBA" id="ARBA00022840"/>
    </source>
</evidence>
<feature type="domain" description="Mur ligase central" evidence="12">
    <location>
        <begin position="44"/>
        <end position="262"/>
    </location>
</feature>
<dbReference type="Pfam" id="PF08245">
    <property type="entry name" value="Mur_ligase_M"/>
    <property type="match status" value="1"/>
</dbReference>
<protein>
    <recommendedName>
        <fullName evidence="2">tetrahydrofolate synthase</fullName>
        <ecNumber evidence="2">6.3.2.17</ecNumber>
    </recommendedName>
    <alternativeName>
        <fullName evidence="8">Tetrahydrofolylpolyglutamate synthase</fullName>
    </alternativeName>
</protein>
<dbReference type="SUPFAM" id="SSF53623">
    <property type="entry name" value="MurD-like peptide ligases, catalytic domain"/>
    <property type="match status" value="1"/>
</dbReference>
<dbReference type="PROSITE" id="PS01012">
    <property type="entry name" value="FOLYLPOLYGLU_SYNT_2"/>
    <property type="match status" value="1"/>
</dbReference>
<evidence type="ECO:0000256" key="4">
    <source>
        <dbReference type="ARBA" id="ARBA00022723"/>
    </source>
</evidence>
<evidence type="ECO:0000256" key="1">
    <source>
        <dbReference type="ARBA" id="ARBA00008276"/>
    </source>
</evidence>
<dbReference type="InterPro" id="IPR036565">
    <property type="entry name" value="Mur-like_cat_sf"/>
</dbReference>
<dbReference type="SUPFAM" id="SSF53244">
    <property type="entry name" value="MurD-like peptide ligases, peptide-binding domain"/>
    <property type="match status" value="1"/>
</dbReference>
<name>A0ABR5MMB2_9BACI</name>
<evidence type="ECO:0000256" key="2">
    <source>
        <dbReference type="ARBA" id="ARBA00013025"/>
    </source>
</evidence>
<evidence type="ECO:0000256" key="10">
    <source>
        <dbReference type="PIRNR" id="PIRNR001563"/>
    </source>
</evidence>
<sequence length="428" mass="48033">MNYEEALQYIHSPKYSRMSLGLDHIRSLMNALGNPEKQLKIVHIAGTNGKGSVASYLSHILGKAGYKTGLFTSPYIERFNERIKINQEDISDDSLAKITEMIKNKIEEEQIPTTEFEIMTAIALQYFYEQQCDMVVLEVGLGGRLDSTNVIEHPLLSIITSISYDHQAFLGSTLTEIAGEKAGIIKENTPVLLYSQEKEAEDVIYRVAHEKNSPVFQPDFSQITNISTDLRGQSFDYRSLKDIKITLLGEHQLKNAAVVLEAVQLLNENEIHIDENALRLGLAETTWPGRFEIIHQKPIVVIDGAHNIDSINALVDNLTKYFHDKKIIAILGILKDKDVDQIIERVSPVVHSFITVTPGNPRAMKAEDLALRLADKNQIVKASQGFEEAIDLALEEAGEDGIVCSFGSLYYIGEIRKIMRSEKYDSQK</sequence>
<dbReference type="Gene3D" id="3.90.190.20">
    <property type="entry name" value="Mur ligase, C-terminal domain"/>
    <property type="match status" value="1"/>
</dbReference>
<evidence type="ECO:0000259" key="12">
    <source>
        <dbReference type="Pfam" id="PF08245"/>
    </source>
</evidence>
<dbReference type="EMBL" id="LGTK01000007">
    <property type="protein sequence ID" value="KPH77468.1"/>
    <property type="molecule type" value="Genomic_DNA"/>
</dbReference>
<evidence type="ECO:0000256" key="7">
    <source>
        <dbReference type="ARBA" id="ARBA00022842"/>
    </source>
</evidence>
<dbReference type="PANTHER" id="PTHR11136">
    <property type="entry name" value="FOLYLPOLYGLUTAMATE SYNTHASE-RELATED"/>
    <property type="match status" value="1"/>
</dbReference>
<evidence type="ECO:0000313" key="13">
    <source>
        <dbReference type="EMBL" id="KPH77468.1"/>
    </source>
</evidence>
<keyword evidence="7" id="KW-0460">Magnesium</keyword>
<evidence type="ECO:0000259" key="11">
    <source>
        <dbReference type="Pfam" id="PF02875"/>
    </source>
</evidence>
<reference evidence="13 14" key="1">
    <citation type="submission" date="2015-07" db="EMBL/GenBank/DDBJ databases">
        <title>High-quality draft genome sequence of Oceanobacillus caeni HM6, a bacillus isolated from a human feces.</title>
        <authorList>
            <person name="Kumar J."/>
            <person name="Verma M.K."/>
            <person name="Pandey R."/>
            <person name="Bhambi M."/>
            <person name="Chauhan N."/>
        </authorList>
    </citation>
    <scope>NUCLEOTIDE SEQUENCE [LARGE SCALE GENOMIC DNA]</scope>
    <source>
        <strain evidence="13 14">HM6</strain>
    </source>
</reference>
<evidence type="ECO:0000256" key="3">
    <source>
        <dbReference type="ARBA" id="ARBA00022598"/>
    </source>
</evidence>
<comment type="similarity">
    <text evidence="1 10">Belongs to the folylpolyglutamate synthase family.</text>
</comment>